<evidence type="ECO:0000256" key="3">
    <source>
        <dbReference type="ARBA" id="ARBA00023136"/>
    </source>
</evidence>
<dbReference type="InterPro" id="IPR053160">
    <property type="entry name" value="MFS_DHA3_Transporter"/>
</dbReference>
<dbReference type="Gene3D" id="1.20.1250.20">
    <property type="entry name" value="MFS general substrate transporter like domains"/>
    <property type="match status" value="1"/>
</dbReference>
<keyword evidence="3 4" id="KW-0472">Membrane</keyword>
<feature type="transmembrane region" description="Helical" evidence="4">
    <location>
        <begin position="159"/>
        <end position="179"/>
    </location>
</feature>
<dbReference type="SUPFAM" id="SSF103473">
    <property type="entry name" value="MFS general substrate transporter"/>
    <property type="match status" value="1"/>
</dbReference>
<evidence type="ECO:0000256" key="4">
    <source>
        <dbReference type="SAM" id="Phobius"/>
    </source>
</evidence>
<sequence>MKNFIIYTLLSSFAIGSFAIIDTLFYLKMGLDWHMIALLSSILNITVLIAELPTGILADRVGVFKSVMIGTLLRAAACFCYVVDFSYHFYVASILAGVGIAFLSGSINASIIKLKQTLKDDAKNISTEKLFANIRYYKSMATLLGGVVGFYLFQIQIAYAWVLAGVFLLISAFFLVPLIKAFNFNNSNTTTTLLSFGEISWHYVKTPIFWACVLFSVSAVAPMLSWQVLFHEFNNGLLLGFLLLNTAILLSSIWLKKYTIRPAVEYGVIILNLIALFFMPLLRDNIIMLALLLFFHVFCHSASSTFIFAKFHDQIDDKHRNSLESLSSALDGVLLMPIYAITAYFLNQGNQFLAFMPSVIIGGLVLVLYVVSHQRRVV</sequence>
<dbReference type="PANTHER" id="PTHR23530">
    <property type="entry name" value="TRANSPORT PROTEIN-RELATED"/>
    <property type="match status" value="1"/>
</dbReference>
<evidence type="ECO:0000256" key="1">
    <source>
        <dbReference type="ARBA" id="ARBA00022692"/>
    </source>
</evidence>
<keyword evidence="1 4" id="KW-0812">Transmembrane</keyword>
<keyword evidence="2 4" id="KW-1133">Transmembrane helix</keyword>
<feature type="transmembrane region" description="Helical" evidence="4">
    <location>
        <begin position="33"/>
        <end position="50"/>
    </location>
</feature>
<name>A0ABY6F3N2_9GAMM</name>
<feature type="transmembrane region" description="Helical" evidence="4">
    <location>
        <begin position="89"/>
        <end position="114"/>
    </location>
</feature>
<reference evidence="5" key="1">
    <citation type="submission" date="2021-12" db="EMBL/GenBank/DDBJ databases">
        <title>taxonomy of Moraxella sp. ZY201224.</title>
        <authorList>
            <person name="Li F."/>
        </authorList>
    </citation>
    <scope>NUCLEOTIDE SEQUENCE</scope>
    <source>
        <strain evidence="5">ZY201224</strain>
    </source>
</reference>
<dbReference type="RefSeq" id="WP_263076184.1">
    <property type="nucleotide sequence ID" value="NZ_CP089977.1"/>
</dbReference>
<keyword evidence="6" id="KW-1185">Reference proteome</keyword>
<protein>
    <recommendedName>
        <fullName evidence="7">MFS transporter</fullName>
    </recommendedName>
</protein>
<feature type="transmembrane region" description="Helical" evidence="4">
    <location>
        <begin position="236"/>
        <end position="255"/>
    </location>
</feature>
<organism evidence="5 6">
    <name type="scientific">Moraxella nasicaprae</name>
    <dbReference type="NCBI Taxonomy" id="2904122"/>
    <lineage>
        <taxon>Bacteria</taxon>
        <taxon>Pseudomonadati</taxon>
        <taxon>Pseudomonadota</taxon>
        <taxon>Gammaproteobacteria</taxon>
        <taxon>Moraxellales</taxon>
        <taxon>Moraxellaceae</taxon>
        <taxon>Moraxella</taxon>
    </lineage>
</organism>
<feature type="transmembrane region" description="Helical" evidence="4">
    <location>
        <begin position="135"/>
        <end position="153"/>
    </location>
</feature>
<evidence type="ECO:0000313" key="5">
    <source>
        <dbReference type="EMBL" id="UXZ04693.1"/>
    </source>
</evidence>
<feature type="transmembrane region" description="Helical" evidence="4">
    <location>
        <begin position="352"/>
        <end position="371"/>
    </location>
</feature>
<feature type="transmembrane region" description="Helical" evidence="4">
    <location>
        <begin position="262"/>
        <end position="280"/>
    </location>
</feature>
<dbReference type="InterPro" id="IPR011701">
    <property type="entry name" value="MFS"/>
</dbReference>
<accession>A0ABY6F3N2</accession>
<dbReference type="InterPro" id="IPR036259">
    <property type="entry name" value="MFS_trans_sf"/>
</dbReference>
<evidence type="ECO:0000313" key="6">
    <source>
        <dbReference type="Proteomes" id="UP001063782"/>
    </source>
</evidence>
<dbReference type="Pfam" id="PF07690">
    <property type="entry name" value="MFS_1"/>
    <property type="match status" value="1"/>
</dbReference>
<feature type="transmembrane region" description="Helical" evidence="4">
    <location>
        <begin position="329"/>
        <end position="346"/>
    </location>
</feature>
<dbReference type="PANTHER" id="PTHR23530:SF1">
    <property type="entry name" value="PERMEASE, MAJOR FACILITATOR SUPERFAMILY-RELATED"/>
    <property type="match status" value="1"/>
</dbReference>
<feature type="transmembrane region" description="Helical" evidence="4">
    <location>
        <begin position="7"/>
        <end position="27"/>
    </location>
</feature>
<dbReference type="Proteomes" id="UP001063782">
    <property type="component" value="Chromosome"/>
</dbReference>
<proteinExistence type="predicted"/>
<evidence type="ECO:0008006" key="7">
    <source>
        <dbReference type="Google" id="ProtNLM"/>
    </source>
</evidence>
<feature type="transmembrane region" description="Helical" evidence="4">
    <location>
        <begin position="208"/>
        <end position="230"/>
    </location>
</feature>
<dbReference type="EMBL" id="CP089977">
    <property type="protein sequence ID" value="UXZ04693.1"/>
    <property type="molecule type" value="Genomic_DNA"/>
</dbReference>
<gene>
    <name evidence="5" type="ORF">LU297_09020</name>
</gene>
<evidence type="ECO:0000256" key="2">
    <source>
        <dbReference type="ARBA" id="ARBA00022989"/>
    </source>
</evidence>
<feature type="transmembrane region" description="Helical" evidence="4">
    <location>
        <begin position="286"/>
        <end position="309"/>
    </location>
</feature>